<evidence type="ECO:0000256" key="11">
    <source>
        <dbReference type="ARBA" id="ARBA00047174"/>
    </source>
</evidence>
<gene>
    <name evidence="14" type="ORF">BN1708_013764</name>
    <name evidence="15" type="ORF">BN1723_019996</name>
</gene>
<evidence type="ECO:0000256" key="8">
    <source>
        <dbReference type="ARBA" id="ARBA00023326"/>
    </source>
</evidence>
<feature type="domain" description="Auxiliary Activity family 9 catalytic" evidence="13">
    <location>
        <begin position="21"/>
        <end position="118"/>
    </location>
</feature>
<evidence type="ECO:0000256" key="2">
    <source>
        <dbReference type="ARBA" id="ARBA00004613"/>
    </source>
</evidence>
<evidence type="ECO:0000256" key="6">
    <source>
        <dbReference type="ARBA" id="ARBA00023157"/>
    </source>
</evidence>
<dbReference type="AlphaFoldDB" id="A0A0G4LNT4"/>
<sequence>MRSFSALLGLAACLPELVSAHGFVRGIRAGGVWTAGSDPVWFYSPAGQGPVTAGWDSRNQDLGFVEPAAFGTNDIACHKSATAGKNFVNVNAGQTIEIYWNTWPDSHKGPIIDYIAPYN</sequence>
<name>A0A0G4LNT4_VERLO</name>
<evidence type="ECO:0000313" key="16">
    <source>
        <dbReference type="Proteomes" id="UP000044602"/>
    </source>
</evidence>
<dbReference type="InterPro" id="IPR005103">
    <property type="entry name" value="AA9_LPMO"/>
</dbReference>
<evidence type="ECO:0000313" key="15">
    <source>
        <dbReference type="EMBL" id="CRK46410.1"/>
    </source>
</evidence>
<organism evidence="14 16">
    <name type="scientific">Verticillium longisporum</name>
    <name type="common">Verticillium dahliae var. longisporum</name>
    <dbReference type="NCBI Taxonomy" id="100787"/>
    <lineage>
        <taxon>Eukaryota</taxon>
        <taxon>Fungi</taxon>
        <taxon>Dikarya</taxon>
        <taxon>Ascomycota</taxon>
        <taxon>Pezizomycotina</taxon>
        <taxon>Sordariomycetes</taxon>
        <taxon>Hypocreomycetidae</taxon>
        <taxon>Glomerellales</taxon>
        <taxon>Plectosphaerellaceae</taxon>
        <taxon>Verticillium</taxon>
    </lineage>
</organism>
<evidence type="ECO:0000313" key="17">
    <source>
        <dbReference type="Proteomes" id="UP000045706"/>
    </source>
</evidence>
<dbReference type="EC" id="1.14.99.56" evidence="11"/>
<comment type="similarity">
    <text evidence="9">Belongs to the polysaccharide monooxygenase AA9 family.</text>
</comment>
<keyword evidence="5" id="KW-0136">Cellulose degradation</keyword>
<keyword evidence="16" id="KW-1185">Reference proteome</keyword>
<dbReference type="GO" id="GO:0030245">
    <property type="term" value="P:cellulose catabolic process"/>
    <property type="evidence" value="ECO:0007669"/>
    <property type="project" value="UniProtKB-KW"/>
</dbReference>
<protein>
    <recommendedName>
        <fullName evidence="11">lytic cellulose monooxygenase (C4-dehydrogenating)</fullName>
        <ecNumber evidence="11">1.14.99.56</ecNumber>
    </recommendedName>
</protein>
<comment type="cofactor">
    <cofactor evidence="1">
        <name>Cu(2+)</name>
        <dbReference type="ChEBI" id="CHEBI:29036"/>
    </cofactor>
</comment>
<keyword evidence="8" id="KW-0624">Polysaccharide degradation</keyword>
<dbReference type="Pfam" id="PF03443">
    <property type="entry name" value="AA9"/>
    <property type="match status" value="1"/>
</dbReference>
<evidence type="ECO:0000256" key="12">
    <source>
        <dbReference type="SAM" id="SignalP"/>
    </source>
</evidence>
<dbReference type="GO" id="GO:0005576">
    <property type="term" value="C:extracellular region"/>
    <property type="evidence" value="ECO:0007669"/>
    <property type="project" value="UniProtKB-SubCell"/>
</dbReference>
<evidence type="ECO:0000256" key="4">
    <source>
        <dbReference type="ARBA" id="ARBA00022729"/>
    </source>
</evidence>
<evidence type="ECO:0000259" key="13">
    <source>
        <dbReference type="Pfam" id="PF03443"/>
    </source>
</evidence>
<feature type="non-terminal residue" evidence="14">
    <location>
        <position position="119"/>
    </location>
</feature>
<proteinExistence type="inferred from homology"/>
<accession>A0A0G4LNT4</accession>
<dbReference type="EMBL" id="CVQH01016113">
    <property type="protein sequence ID" value="CRK23702.1"/>
    <property type="molecule type" value="Genomic_DNA"/>
</dbReference>
<evidence type="ECO:0000256" key="10">
    <source>
        <dbReference type="ARBA" id="ARBA00045077"/>
    </source>
</evidence>
<feature type="chain" id="PRO_5010420038" description="lytic cellulose monooxygenase (C4-dehydrogenating)" evidence="12">
    <location>
        <begin position="21"/>
        <end position="119"/>
    </location>
</feature>
<keyword evidence="6" id="KW-1015">Disulfide bond</keyword>
<keyword evidence="4 12" id="KW-0732">Signal</keyword>
<evidence type="ECO:0000256" key="7">
    <source>
        <dbReference type="ARBA" id="ARBA00023277"/>
    </source>
</evidence>
<reference evidence="16 17" key="1">
    <citation type="submission" date="2015-05" db="EMBL/GenBank/DDBJ databases">
        <authorList>
            <person name="Fogelqvist Johan"/>
        </authorList>
    </citation>
    <scope>NUCLEOTIDE SEQUENCE [LARGE SCALE GENOMIC DNA]</scope>
    <source>
        <strain evidence="14">VL1</strain>
        <strain evidence="15">VL2</strain>
    </source>
</reference>
<evidence type="ECO:0000256" key="5">
    <source>
        <dbReference type="ARBA" id="ARBA00023001"/>
    </source>
</evidence>
<feature type="signal peptide" evidence="12">
    <location>
        <begin position="1"/>
        <end position="20"/>
    </location>
</feature>
<dbReference type="Proteomes" id="UP000045706">
    <property type="component" value="Unassembled WGS sequence"/>
</dbReference>
<evidence type="ECO:0000256" key="1">
    <source>
        <dbReference type="ARBA" id="ARBA00001973"/>
    </source>
</evidence>
<comment type="subcellular location">
    <subcellularLocation>
        <location evidence="2">Secreted</location>
    </subcellularLocation>
</comment>
<dbReference type="Gene3D" id="2.70.50.70">
    <property type="match status" value="1"/>
</dbReference>
<dbReference type="PANTHER" id="PTHR33353">
    <property type="entry name" value="PUTATIVE (AFU_ORTHOLOGUE AFUA_1G12560)-RELATED"/>
    <property type="match status" value="1"/>
</dbReference>
<evidence type="ECO:0000256" key="3">
    <source>
        <dbReference type="ARBA" id="ARBA00022525"/>
    </source>
</evidence>
<dbReference type="Proteomes" id="UP000044602">
    <property type="component" value="Unassembled WGS sequence"/>
</dbReference>
<evidence type="ECO:0000256" key="9">
    <source>
        <dbReference type="ARBA" id="ARBA00044502"/>
    </source>
</evidence>
<keyword evidence="7" id="KW-0119">Carbohydrate metabolism</keyword>
<keyword evidence="3" id="KW-0964">Secreted</keyword>
<dbReference type="InterPro" id="IPR049892">
    <property type="entry name" value="AA9"/>
</dbReference>
<dbReference type="STRING" id="100787.A0A0G4LNT4"/>
<dbReference type="PANTHER" id="PTHR33353:SF34">
    <property type="entry name" value="ENDO-BETA-1,4-GLUCANASE D"/>
    <property type="match status" value="1"/>
</dbReference>
<comment type="catalytic activity">
    <reaction evidence="10">
        <text>[(1-&gt;4)-beta-D-glucosyl]n+m + reduced acceptor + O2 = 4-dehydro-beta-D-glucosyl-[(1-&gt;4)-beta-D-glucosyl]n-1 + [(1-&gt;4)-beta-D-glucosyl]m + acceptor + H2O.</text>
        <dbReference type="EC" id="1.14.99.56"/>
    </reaction>
</comment>
<dbReference type="EMBL" id="CVQI01035627">
    <property type="protein sequence ID" value="CRK46410.1"/>
    <property type="molecule type" value="Genomic_DNA"/>
</dbReference>
<evidence type="ECO:0000313" key="14">
    <source>
        <dbReference type="EMBL" id="CRK23702.1"/>
    </source>
</evidence>